<keyword evidence="6 11" id="KW-0548">Nucleotidyltransferase</keyword>
<evidence type="ECO:0000313" key="13">
    <source>
        <dbReference type="EMBL" id="BBA36865.1"/>
    </source>
</evidence>
<protein>
    <recommendedName>
        <fullName evidence="3 11">DNA-directed RNA polymerase subunit omega</fullName>
        <shortName evidence="11">RNAP omega subunit</shortName>
        <ecNumber evidence="2 11">2.7.7.6</ecNumber>
    </recommendedName>
    <alternativeName>
        <fullName evidence="9 11">RNA polymerase omega subunit</fullName>
    </alternativeName>
    <alternativeName>
        <fullName evidence="8 11">Transcriptase subunit omega</fullName>
    </alternativeName>
</protein>
<evidence type="ECO:0000256" key="2">
    <source>
        <dbReference type="ARBA" id="ARBA00012418"/>
    </source>
</evidence>
<dbReference type="SMART" id="SM01409">
    <property type="entry name" value="RNA_pol_Rpb6"/>
    <property type="match status" value="1"/>
</dbReference>
<dbReference type="Proteomes" id="UP000266313">
    <property type="component" value="Chromosome"/>
</dbReference>
<dbReference type="PANTHER" id="PTHR34476">
    <property type="entry name" value="DNA-DIRECTED RNA POLYMERASE SUBUNIT OMEGA"/>
    <property type="match status" value="1"/>
</dbReference>
<keyword evidence="4 11" id="KW-0240">DNA-directed RNA polymerase</keyword>
<dbReference type="GO" id="GO:0003899">
    <property type="term" value="F:DNA-directed RNA polymerase activity"/>
    <property type="evidence" value="ECO:0007669"/>
    <property type="project" value="UniProtKB-UniRule"/>
</dbReference>
<dbReference type="KEGG" id="mmai:sS8_4942"/>
<feature type="region of interest" description="Disordered" evidence="12">
    <location>
        <begin position="74"/>
        <end position="97"/>
    </location>
</feature>
<dbReference type="InterPro" id="IPR036161">
    <property type="entry name" value="RPB6/omega-like_sf"/>
</dbReference>
<proteinExistence type="inferred from homology"/>
<evidence type="ECO:0000256" key="9">
    <source>
        <dbReference type="ARBA" id="ARBA00030998"/>
    </source>
</evidence>
<name>A0A250KZ09_9GAMM</name>
<dbReference type="SUPFAM" id="SSF63562">
    <property type="entry name" value="RPB6/omega subunit-like"/>
    <property type="match status" value="1"/>
</dbReference>
<dbReference type="GO" id="GO:0000428">
    <property type="term" value="C:DNA-directed RNA polymerase complex"/>
    <property type="evidence" value="ECO:0007669"/>
    <property type="project" value="UniProtKB-KW"/>
</dbReference>
<evidence type="ECO:0000256" key="7">
    <source>
        <dbReference type="ARBA" id="ARBA00023163"/>
    </source>
</evidence>
<dbReference type="InterPro" id="IPR006110">
    <property type="entry name" value="Pol_omega/Rpo6/RPB6"/>
</dbReference>
<comment type="catalytic activity">
    <reaction evidence="10 11">
        <text>RNA(n) + a ribonucleoside 5'-triphosphate = RNA(n+1) + diphosphate</text>
        <dbReference type="Rhea" id="RHEA:21248"/>
        <dbReference type="Rhea" id="RHEA-COMP:14527"/>
        <dbReference type="Rhea" id="RHEA-COMP:17342"/>
        <dbReference type="ChEBI" id="CHEBI:33019"/>
        <dbReference type="ChEBI" id="CHEBI:61557"/>
        <dbReference type="ChEBI" id="CHEBI:140395"/>
        <dbReference type="EC" id="2.7.7.6"/>
    </reaction>
</comment>
<dbReference type="HAMAP" id="MF_00366">
    <property type="entry name" value="RNApol_bact_RpoZ"/>
    <property type="match status" value="1"/>
</dbReference>
<dbReference type="GO" id="GO:0006351">
    <property type="term" value="P:DNA-templated transcription"/>
    <property type="evidence" value="ECO:0007669"/>
    <property type="project" value="UniProtKB-UniRule"/>
</dbReference>
<evidence type="ECO:0000256" key="6">
    <source>
        <dbReference type="ARBA" id="ARBA00022695"/>
    </source>
</evidence>
<dbReference type="RefSeq" id="WP_119631973.1">
    <property type="nucleotide sequence ID" value="NZ_AP017928.1"/>
</dbReference>
<keyword evidence="14" id="KW-1185">Reference proteome</keyword>
<dbReference type="EMBL" id="AP017928">
    <property type="protein sequence ID" value="BBA36865.1"/>
    <property type="molecule type" value="Genomic_DNA"/>
</dbReference>
<evidence type="ECO:0000256" key="11">
    <source>
        <dbReference type="HAMAP-Rule" id="MF_00366"/>
    </source>
</evidence>
<sequence>MARVTVEDCLEHVDNRFQLVLLATKRARQLSRHPDDAKVGWENDKSTVVALREIAQGLITREYLTAATKQERFAIERPPVPNPQEPGMNALEEDDFE</sequence>
<dbReference type="Gene3D" id="3.90.940.10">
    <property type="match status" value="1"/>
</dbReference>
<dbReference type="InterPro" id="IPR003716">
    <property type="entry name" value="DNA-dir_RNA_pol_omega"/>
</dbReference>
<keyword evidence="7 11" id="KW-0804">Transcription</keyword>
<comment type="similarity">
    <text evidence="1 11">Belongs to the RNA polymerase subunit omega family.</text>
</comment>
<keyword evidence="5 11" id="KW-0808">Transferase</keyword>
<evidence type="ECO:0000256" key="12">
    <source>
        <dbReference type="SAM" id="MobiDB-lite"/>
    </source>
</evidence>
<evidence type="ECO:0000313" key="14">
    <source>
        <dbReference type="Proteomes" id="UP000266313"/>
    </source>
</evidence>
<evidence type="ECO:0000256" key="5">
    <source>
        <dbReference type="ARBA" id="ARBA00022679"/>
    </source>
</evidence>
<accession>A0A250KZ09</accession>
<dbReference type="GO" id="GO:0003677">
    <property type="term" value="F:DNA binding"/>
    <property type="evidence" value="ECO:0007669"/>
    <property type="project" value="UniProtKB-UniRule"/>
</dbReference>
<evidence type="ECO:0000256" key="1">
    <source>
        <dbReference type="ARBA" id="ARBA00006711"/>
    </source>
</evidence>
<evidence type="ECO:0000256" key="3">
    <source>
        <dbReference type="ARBA" id="ARBA00013725"/>
    </source>
</evidence>
<dbReference type="AlphaFoldDB" id="A0A250KZ09"/>
<dbReference type="EC" id="2.7.7.6" evidence="2 11"/>
<comment type="subunit">
    <text evidence="11">The RNAP catalytic core consists of 2 alpha, 1 beta, 1 beta' and 1 omega subunit. When a sigma factor is associated with the core the holoenzyme is formed, which can initiate transcription.</text>
</comment>
<reference evidence="13 14" key="1">
    <citation type="submission" date="2016-12" db="EMBL/GenBank/DDBJ databases">
        <title>Genome sequencing of Methylocaldum marinum.</title>
        <authorList>
            <person name="Takeuchi M."/>
            <person name="Kamagata Y."/>
            <person name="Hiraoka S."/>
            <person name="Oshima K."/>
            <person name="Hattori M."/>
            <person name="Iwasaki W."/>
        </authorList>
    </citation>
    <scope>NUCLEOTIDE SEQUENCE [LARGE SCALE GENOMIC DNA]</scope>
    <source>
        <strain evidence="13 14">S8</strain>
    </source>
</reference>
<dbReference type="OrthoDB" id="9796300at2"/>
<evidence type="ECO:0000256" key="4">
    <source>
        <dbReference type="ARBA" id="ARBA00022478"/>
    </source>
</evidence>
<comment type="function">
    <text evidence="11">Promotes RNA polymerase assembly. Latches the N- and C-terminal regions of the beta' subunit thereby facilitating its interaction with the beta and alpha subunits.</text>
</comment>
<dbReference type="Pfam" id="PF01192">
    <property type="entry name" value="RNA_pol_Rpb6"/>
    <property type="match status" value="1"/>
</dbReference>
<dbReference type="NCBIfam" id="TIGR00690">
    <property type="entry name" value="rpoZ"/>
    <property type="match status" value="1"/>
</dbReference>
<evidence type="ECO:0000256" key="8">
    <source>
        <dbReference type="ARBA" id="ARBA00029924"/>
    </source>
</evidence>
<evidence type="ECO:0000256" key="10">
    <source>
        <dbReference type="ARBA" id="ARBA00048552"/>
    </source>
</evidence>
<gene>
    <name evidence="11" type="primary">rpoZ</name>
    <name evidence="13" type="ORF">sS8_4942</name>
</gene>
<organism evidence="13 14">
    <name type="scientific">Methylocaldum marinum</name>
    <dbReference type="NCBI Taxonomy" id="1432792"/>
    <lineage>
        <taxon>Bacteria</taxon>
        <taxon>Pseudomonadati</taxon>
        <taxon>Pseudomonadota</taxon>
        <taxon>Gammaproteobacteria</taxon>
        <taxon>Methylococcales</taxon>
        <taxon>Methylococcaceae</taxon>
        <taxon>Methylocaldum</taxon>
    </lineage>
</organism>
<dbReference type="PANTHER" id="PTHR34476:SF1">
    <property type="entry name" value="DNA-DIRECTED RNA POLYMERASE SUBUNIT OMEGA"/>
    <property type="match status" value="1"/>
</dbReference>